<sequence>MKETVVIVGAGQAGGEAASSLRQQGYEGRIVLVGDEAYPPYQRPPLSKGFLLGKLQLAQLYLKPEATYERSAIELRLRTRVDAIDRAAQEVALSDGSRLHYDKLVLATGGRARRLGLPGVDEAKLGNLLYLRAIPDVDALRAHLVAGRHLVLIGAGYVGLEVAAAAVDLGMKVTVIDVAPRVLSRVTGPEVSGFIEGVHRARGVTFRMSSVVKRLVVDPSGQAVREVVVAAGGGGEEEHLAADVVLVGIGLVPNTELAAAAGLAVHDGIVVDELARTSDPAVLAVGDCANQPSVYAGRRIRLESVPNAMEHARVAAATLLGKPAPSPAVPWFWSEQYGMRLQMVGLSAGSDRCVIRGSMEARTFSAFYLAGGHLLAADVVGRPAEFLAAKKLVAAKAVIDPAALADDTVPLASLGG</sequence>
<dbReference type="Pfam" id="PF07992">
    <property type="entry name" value="Pyr_redox_2"/>
    <property type="match status" value="1"/>
</dbReference>
<accession>A0A2L0EZ35</accession>
<dbReference type="GO" id="GO:0005737">
    <property type="term" value="C:cytoplasm"/>
    <property type="evidence" value="ECO:0007669"/>
    <property type="project" value="TreeGrafter"/>
</dbReference>
<dbReference type="Pfam" id="PF14759">
    <property type="entry name" value="Reductase_C"/>
    <property type="match status" value="1"/>
</dbReference>
<name>A0A2L0EZ35_SORCE</name>
<dbReference type="InterPro" id="IPR016156">
    <property type="entry name" value="FAD/NAD-linked_Rdtase_dimer_sf"/>
</dbReference>
<organism evidence="7 8">
    <name type="scientific">Sorangium cellulosum</name>
    <name type="common">Polyangium cellulosum</name>
    <dbReference type="NCBI Taxonomy" id="56"/>
    <lineage>
        <taxon>Bacteria</taxon>
        <taxon>Pseudomonadati</taxon>
        <taxon>Myxococcota</taxon>
        <taxon>Polyangia</taxon>
        <taxon>Polyangiales</taxon>
        <taxon>Polyangiaceae</taxon>
        <taxon>Sorangium</taxon>
    </lineage>
</organism>
<dbReference type="SUPFAM" id="SSF55424">
    <property type="entry name" value="FAD/NAD-linked reductases, dimerisation (C-terminal) domain"/>
    <property type="match status" value="1"/>
</dbReference>
<gene>
    <name evidence="7" type="ORF">SOCE26_060440</name>
</gene>
<dbReference type="InterPro" id="IPR028202">
    <property type="entry name" value="Reductase_C"/>
</dbReference>
<feature type="domain" description="FAD/NAD(P)-binding" evidence="5">
    <location>
        <begin position="4"/>
        <end position="312"/>
    </location>
</feature>
<evidence type="ECO:0000256" key="2">
    <source>
        <dbReference type="ARBA" id="ARBA00022630"/>
    </source>
</evidence>
<evidence type="ECO:0000256" key="4">
    <source>
        <dbReference type="ARBA" id="ARBA00023002"/>
    </source>
</evidence>
<dbReference type="PANTHER" id="PTHR43557:SF2">
    <property type="entry name" value="RIESKE DOMAIN-CONTAINING PROTEIN-RELATED"/>
    <property type="match status" value="1"/>
</dbReference>
<dbReference type="EMBL" id="CP012673">
    <property type="protein sequence ID" value="AUX44578.1"/>
    <property type="molecule type" value="Genomic_DNA"/>
</dbReference>
<keyword evidence="2" id="KW-0285">Flavoprotein</keyword>
<keyword evidence="3" id="KW-0274">FAD</keyword>
<dbReference type="InterPro" id="IPR023753">
    <property type="entry name" value="FAD/NAD-binding_dom"/>
</dbReference>
<dbReference type="RefSeq" id="WP_234022586.1">
    <property type="nucleotide sequence ID" value="NZ_CP012673.1"/>
</dbReference>
<dbReference type="InterPro" id="IPR050446">
    <property type="entry name" value="FAD-oxidoreductase/Apoptosis"/>
</dbReference>
<dbReference type="SUPFAM" id="SSF51905">
    <property type="entry name" value="FAD/NAD(P)-binding domain"/>
    <property type="match status" value="1"/>
</dbReference>
<keyword evidence="4" id="KW-0560">Oxidoreductase</keyword>
<dbReference type="Gene3D" id="3.30.390.30">
    <property type="match status" value="1"/>
</dbReference>
<dbReference type="PRINTS" id="PR00368">
    <property type="entry name" value="FADPNR"/>
</dbReference>
<dbReference type="Proteomes" id="UP000238348">
    <property type="component" value="Chromosome"/>
</dbReference>
<dbReference type="GO" id="GO:0016651">
    <property type="term" value="F:oxidoreductase activity, acting on NAD(P)H"/>
    <property type="evidence" value="ECO:0007669"/>
    <property type="project" value="TreeGrafter"/>
</dbReference>
<dbReference type="PRINTS" id="PR00411">
    <property type="entry name" value="PNDRDTASEI"/>
</dbReference>
<dbReference type="PANTHER" id="PTHR43557">
    <property type="entry name" value="APOPTOSIS-INDUCING FACTOR 1"/>
    <property type="match status" value="1"/>
</dbReference>
<evidence type="ECO:0000259" key="6">
    <source>
        <dbReference type="Pfam" id="PF14759"/>
    </source>
</evidence>
<dbReference type="AlphaFoldDB" id="A0A2L0EZ35"/>
<dbReference type="InterPro" id="IPR036188">
    <property type="entry name" value="FAD/NAD-bd_sf"/>
</dbReference>
<feature type="domain" description="Reductase C-terminal" evidence="6">
    <location>
        <begin position="331"/>
        <end position="414"/>
    </location>
</feature>
<dbReference type="Gene3D" id="3.50.50.60">
    <property type="entry name" value="FAD/NAD(P)-binding domain"/>
    <property type="match status" value="2"/>
</dbReference>
<evidence type="ECO:0000313" key="7">
    <source>
        <dbReference type="EMBL" id="AUX44578.1"/>
    </source>
</evidence>
<evidence type="ECO:0000256" key="1">
    <source>
        <dbReference type="ARBA" id="ARBA00001974"/>
    </source>
</evidence>
<proteinExistence type="predicted"/>
<reference evidence="7 8" key="1">
    <citation type="submission" date="2015-09" db="EMBL/GenBank/DDBJ databases">
        <title>Sorangium comparison.</title>
        <authorList>
            <person name="Zaburannyi N."/>
            <person name="Bunk B."/>
            <person name="Overmann J."/>
            <person name="Mueller R."/>
        </authorList>
    </citation>
    <scope>NUCLEOTIDE SEQUENCE [LARGE SCALE GENOMIC DNA]</scope>
    <source>
        <strain evidence="7 8">So ce26</strain>
    </source>
</reference>
<evidence type="ECO:0000313" key="8">
    <source>
        <dbReference type="Proteomes" id="UP000238348"/>
    </source>
</evidence>
<evidence type="ECO:0000259" key="5">
    <source>
        <dbReference type="Pfam" id="PF07992"/>
    </source>
</evidence>
<evidence type="ECO:0000256" key="3">
    <source>
        <dbReference type="ARBA" id="ARBA00022827"/>
    </source>
</evidence>
<comment type="cofactor">
    <cofactor evidence="1">
        <name>FAD</name>
        <dbReference type="ChEBI" id="CHEBI:57692"/>
    </cofactor>
</comment>
<protein>
    <submittedName>
        <fullName evidence="7">Pyridine nucleotide-disulfide oxidoreductase</fullName>
    </submittedName>
</protein>